<dbReference type="STRING" id="243275.TDE_2197"/>
<dbReference type="PaxDb" id="243275-TDE_2197"/>
<evidence type="ECO:0000313" key="2">
    <source>
        <dbReference type="EMBL" id="AAS12717.1"/>
    </source>
</evidence>
<evidence type="ECO:0000256" key="1">
    <source>
        <dbReference type="SAM" id="Phobius"/>
    </source>
</evidence>
<feature type="transmembrane region" description="Helical" evidence="1">
    <location>
        <begin position="6"/>
        <end position="28"/>
    </location>
</feature>
<dbReference type="KEGG" id="tde:TDE_2197"/>
<dbReference type="Proteomes" id="UP000008212">
    <property type="component" value="Chromosome"/>
</dbReference>
<dbReference type="AlphaFoldDB" id="Q73KM0"/>
<organism evidence="2 3">
    <name type="scientific">Treponema denticola (strain ATCC 35405 / DSM 14222 / CIP 103919 / JCM 8153 / KCTC 15104)</name>
    <dbReference type="NCBI Taxonomy" id="243275"/>
    <lineage>
        <taxon>Bacteria</taxon>
        <taxon>Pseudomonadati</taxon>
        <taxon>Spirochaetota</taxon>
        <taxon>Spirochaetia</taxon>
        <taxon>Spirochaetales</taxon>
        <taxon>Treponemataceae</taxon>
        <taxon>Treponema</taxon>
    </lineage>
</organism>
<gene>
    <name evidence="2" type="ordered locus">TDE_2197</name>
</gene>
<dbReference type="EMBL" id="AE017226">
    <property type="protein sequence ID" value="AAS12717.1"/>
    <property type="molecule type" value="Genomic_DNA"/>
</dbReference>
<keyword evidence="1" id="KW-0812">Transmembrane</keyword>
<dbReference type="HOGENOM" id="CLU_3384326_0_0_12"/>
<proteinExistence type="predicted"/>
<reference evidence="2 3" key="1">
    <citation type="journal article" date="2004" name="Proc. Natl. Acad. Sci. U.S.A.">
        <title>Comparison of the genome of the oral pathogen Treponema denticola with other spirochete genomes.</title>
        <authorList>
            <person name="Seshadri R."/>
            <person name="Myers G.S."/>
            <person name="Tettelin H."/>
            <person name="Eisen J.A."/>
            <person name="Heidelberg J.F."/>
            <person name="Dodson R.J."/>
            <person name="Davidsen T.M."/>
            <person name="DeBoy R.T."/>
            <person name="Fouts D.E."/>
            <person name="Haft D.H."/>
            <person name="Selengut J."/>
            <person name="Ren Q."/>
            <person name="Brinkac L.M."/>
            <person name="Madupu R."/>
            <person name="Kolonay J."/>
            <person name="Durkin S.A."/>
            <person name="Daugherty S.C."/>
            <person name="Shetty J."/>
            <person name="Shvartsbeyn A."/>
            <person name="Gebregeorgis E."/>
            <person name="Geer K."/>
            <person name="Tsegaye G."/>
            <person name="Malek J."/>
            <person name="Ayodeji B."/>
            <person name="Shatsman S."/>
            <person name="McLeod M.P."/>
            <person name="Smajs D."/>
            <person name="Howell J.K."/>
            <person name="Pal S."/>
            <person name="Amin A."/>
            <person name="Vashisth P."/>
            <person name="McNeill T.Z."/>
            <person name="Xiang Q."/>
            <person name="Sodergren E."/>
            <person name="Baca E."/>
            <person name="Weinstock G.M."/>
            <person name="Norris S.J."/>
            <person name="Fraser C.M."/>
            <person name="Paulsen I.T."/>
        </authorList>
    </citation>
    <scope>NUCLEOTIDE SEQUENCE [LARGE SCALE GENOMIC DNA]</scope>
    <source>
        <strain evidence="3">ATCC 35405 / DSM 14222 / CIP 103919 / JCM 8153 / KCTC 15104</strain>
    </source>
</reference>
<keyword evidence="1" id="KW-0472">Membrane</keyword>
<protein>
    <submittedName>
        <fullName evidence="2">Uncharacterized protein</fullName>
    </submittedName>
</protein>
<keyword evidence="3" id="KW-1185">Reference proteome</keyword>
<evidence type="ECO:0000313" key="3">
    <source>
        <dbReference type="Proteomes" id="UP000008212"/>
    </source>
</evidence>
<name>Q73KM0_TREDE</name>
<accession>Q73KM0</accession>
<keyword evidence="1" id="KW-1133">Transmembrane helix</keyword>
<sequence length="33" mass="3764">MTGGHPFLTGTGCPLFLIFRLFFVKAYFSFTVF</sequence>